<dbReference type="Pfam" id="PF00850">
    <property type="entry name" value="Hist_deacetyl"/>
    <property type="match status" value="2"/>
</dbReference>
<evidence type="ECO:0000256" key="32">
    <source>
        <dbReference type="ARBA" id="ARBA00082852"/>
    </source>
</evidence>
<sequence length="1149" mass="127375">MDDKGIEESEVQTQPADGVSAHVIHRERLERVRRQGRERKRQEEERKKEERRNNQEKPVSSDSENEDDAYLIEQLTKMGITVKKPEPPEGTGLVYDDRMATFECLWDPAFPEKPERITESFARCSELGLIERCTRIEAQYGTEDQVLIQHTEAHLEKLKETVDMSKEALKKVSAKYDSIYIHQATYEASLLALGSTMELMEQILKKKVRNGLAIIRPPGHHAMNEEFCGYCFFNQVAIAAKHAVDTLGLKRVLIVDWDVHHGQATQQMFYDDPRVLYFSIHRYEYGKYWPNLRESDYDFIGDGKGKGYNVNVPLNKVHMTDTDYLAIFHQILMPIAHQFSPDLVLVSSGYDAAIGCPEGEMLVSPVTYAHMTHMLMSLAEGRVCICLEGGYCIKSLSEAVALTLRSLLGDPCPALPAMGDPSHSITTTILNVIKVLQPYWNCFSYQTELALEESCPYEEVNDMPPKPGMPFVTEENKPKEYTIMYEYEDGVEEEYIIQHKFDAVIDQLIADTSLAVPPNKTCIVYDEGMRVHHAITFRGHPEDPDRVTCIFDKHAEWGLLDRCLRVQSRLATDGETQAIHSSSYLEQMQASAELPPMELRNLQHSFNSIYMCPESNVCARMAAGCVLSVTEAVLSGQAKSGVAVVRPPGHHAECTKAMGFCFFNSVAIAAKYAQNKFGLKRVLILDWDVHHGNGTQHSFYDDPSILFISLHRFDHGSFYPTSTDGNHNMTGSGAGKGFNVNIPFNEGPKGDAEYKAAFQQIVMPIAYEFAPELVLVSAGFDAALGDPLGGYHITPAGYGHMTHMLSSLANGRVVLALEGGYNLSSISNSMATCTSVLLGDPCPYLPYVQPQESAVKGINNTLDSHKQFWKCLKFRESIPDLRCKEGEGEPEGIEEQKEEEKFKKNIEELSKKMTSVSVYDRAAQSPEEAKSANKSEPEVTTQATSTNDKDSGSVGDATPTTSETKPSVTETTPTPSKSSDTMEDQGAVGGAASMAVGGSSVGGAGTPLNEMMGAVGGADNLLQALTVAQALEDMGVERMYAVQPLTWCPHLQTVQPLPQGILDTRAPCQDCGNEGENWICLVCYKVFCSRYVNEHMVIHGATEQHLVTLSFSDLSVWCYGCDNYIDNQVVNAAKRAAHRHKFGTEMSGS</sequence>
<dbReference type="OrthoDB" id="424012at2759"/>
<evidence type="ECO:0000256" key="13">
    <source>
        <dbReference type="ARBA" id="ARBA00022553"/>
    </source>
</evidence>
<feature type="region of interest" description="Disordered" evidence="35">
    <location>
        <begin position="1"/>
        <end position="68"/>
    </location>
</feature>
<evidence type="ECO:0000256" key="26">
    <source>
        <dbReference type="ARBA" id="ARBA00023212"/>
    </source>
</evidence>
<keyword evidence="19" id="KW-0378">Hydrolase</keyword>
<keyword evidence="18" id="KW-0833">Ubl conjugation pathway</keyword>
<keyword evidence="23" id="KW-0805">Transcription regulation</keyword>
<dbReference type="GO" id="GO:0040029">
    <property type="term" value="P:epigenetic regulation of gene expression"/>
    <property type="evidence" value="ECO:0007669"/>
    <property type="project" value="TreeGrafter"/>
</dbReference>
<dbReference type="GO" id="GO:0030424">
    <property type="term" value="C:axon"/>
    <property type="evidence" value="ECO:0007669"/>
    <property type="project" value="UniProtKB-SubCell"/>
</dbReference>
<accession>A0A210QHS9</accession>
<dbReference type="Gene3D" id="3.30.40.10">
    <property type="entry name" value="Zinc/RING finger domain, C3HC4 (zinc finger)"/>
    <property type="match status" value="1"/>
</dbReference>
<dbReference type="AlphaFoldDB" id="A0A210QHS9"/>
<keyword evidence="20" id="KW-0862">Zinc</keyword>
<dbReference type="STRING" id="6573.A0A210QHS9"/>
<dbReference type="InterPro" id="IPR013083">
    <property type="entry name" value="Znf_RING/FYVE/PHD"/>
</dbReference>
<evidence type="ECO:0000256" key="28">
    <source>
        <dbReference type="ARBA" id="ARBA00023273"/>
    </source>
</evidence>
<keyword evidence="10" id="KW-0488">Methylation</keyword>
<feature type="region of interest" description="Disordered" evidence="35">
    <location>
        <begin position="914"/>
        <end position="986"/>
    </location>
</feature>
<evidence type="ECO:0000256" key="16">
    <source>
        <dbReference type="ARBA" id="ARBA00022737"/>
    </source>
</evidence>
<evidence type="ECO:0000313" key="38">
    <source>
        <dbReference type="Proteomes" id="UP000242188"/>
    </source>
</evidence>
<keyword evidence="14" id="KW-0808">Transferase</keyword>
<dbReference type="GO" id="GO:0051129">
    <property type="term" value="P:negative regulation of cellular component organization"/>
    <property type="evidence" value="ECO:0007669"/>
    <property type="project" value="UniProtKB-ARBA"/>
</dbReference>
<evidence type="ECO:0000259" key="36">
    <source>
        <dbReference type="PROSITE" id="PS50271"/>
    </source>
</evidence>
<dbReference type="GO" id="GO:0000118">
    <property type="term" value="C:histone deacetylase complex"/>
    <property type="evidence" value="ECO:0007669"/>
    <property type="project" value="TreeGrafter"/>
</dbReference>
<evidence type="ECO:0000256" key="9">
    <source>
        <dbReference type="ARBA" id="ARBA00007738"/>
    </source>
</evidence>
<comment type="similarity">
    <text evidence="9">Belongs to the histone deacetylase family. HD type 2 subfamily.</text>
</comment>
<dbReference type="SUPFAM" id="SSF52768">
    <property type="entry name" value="Arginase/deacetylase"/>
    <property type="match status" value="2"/>
</dbReference>
<keyword evidence="11" id="KW-0963">Cytoplasm</keyword>
<dbReference type="GO" id="GO:0003779">
    <property type="term" value="F:actin binding"/>
    <property type="evidence" value="ECO:0007669"/>
    <property type="project" value="UniProtKB-KW"/>
</dbReference>
<dbReference type="PRINTS" id="PR01270">
    <property type="entry name" value="HDASUPER"/>
</dbReference>
<evidence type="ECO:0000256" key="34">
    <source>
        <dbReference type="SAM" id="Coils"/>
    </source>
</evidence>
<evidence type="ECO:0000256" key="10">
    <source>
        <dbReference type="ARBA" id="ARBA00022481"/>
    </source>
</evidence>
<dbReference type="SMART" id="SM00290">
    <property type="entry name" value="ZnF_UBP"/>
    <property type="match status" value="1"/>
</dbReference>
<keyword evidence="27" id="KW-0539">Nucleus</keyword>
<evidence type="ECO:0000256" key="17">
    <source>
        <dbReference type="ARBA" id="ARBA00022771"/>
    </source>
</evidence>
<keyword evidence="34" id="KW-0175">Coiled coil</keyword>
<evidence type="ECO:0000256" key="8">
    <source>
        <dbReference type="ARBA" id="ARBA00004906"/>
    </source>
</evidence>
<evidence type="ECO:0000256" key="19">
    <source>
        <dbReference type="ARBA" id="ARBA00022801"/>
    </source>
</evidence>
<evidence type="ECO:0000256" key="31">
    <source>
        <dbReference type="ARBA" id="ARBA00068733"/>
    </source>
</evidence>
<protein>
    <recommendedName>
        <fullName evidence="31">Protein deacetylase HDAC6</fullName>
    </recommendedName>
    <alternativeName>
        <fullName evidence="32">Tubulin-lysine deacetylase HDAC6</fullName>
    </alternativeName>
</protein>
<evidence type="ECO:0000256" key="15">
    <source>
        <dbReference type="ARBA" id="ARBA00022723"/>
    </source>
</evidence>
<keyword evidence="15" id="KW-0479">Metal-binding</keyword>
<dbReference type="PANTHER" id="PTHR10625:SF38">
    <property type="entry name" value="HISTONE DEACETYLASE 6, ISOFORM G"/>
    <property type="match status" value="1"/>
</dbReference>
<feature type="compositionally biased region" description="Basic and acidic residues" evidence="35">
    <location>
        <begin position="927"/>
        <end position="937"/>
    </location>
</feature>
<evidence type="ECO:0000256" key="2">
    <source>
        <dbReference type="ARBA" id="ARBA00004120"/>
    </source>
</evidence>
<evidence type="ECO:0000256" key="12">
    <source>
        <dbReference type="ARBA" id="ARBA00022491"/>
    </source>
</evidence>
<dbReference type="GO" id="GO:0006950">
    <property type="term" value="P:response to stress"/>
    <property type="evidence" value="ECO:0007669"/>
    <property type="project" value="UniProtKB-ARBA"/>
</dbReference>
<evidence type="ECO:0000256" key="4">
    <source>
        <dbReference type="ARBA" id="ARBA00004279"/>
    </source>
</evidence>
<evidence type="ECO:0000256" key="6">
    <source>
        <dbReference type="ARBA" id="ARBA00004484"/>
    </source>
</evidence>
<dbReference type="GO" id="GO:0030425">
    <property type="term" value="C:dendrite"/>
    <property type="evidence" value="ECO:0007669"/>
    <property type="project" value="UniProtKB-SubCell"/>
</dbReference>
<dbReference type="PANTHER" id="PTHR10625">
    <property type="entry name" value="HISTONE DEACETYLASE HDAC1-RELATED"/>
    <property type="match status" value="1"/>
</dbReference>
<feature type="compositionally biased region" description="Polar residues" evidence="35">
    <location>
        <begin position="958"/>
        <end position="979"/>
    </location>
</feature>
<evidence type="ECO:0000313" key="37">
    <source>
        <dbReference type="EMBL" id="OWF48323.1"/>
    </source>
</evidence>
<evidence type="ECO:0000256" key="25">
    <source>
        <dbReference type="ARBA" id="ARBA00023203"/>
    </source>
</evidence>
<dbReference type="GO" id="GO:0005813">
    <property type="term" value="C:centrosome"/>
    <property type="evidence" value="ECO:0007669"/>
    <property type="project" value="UniProtKB-SubCell"/>
</dbReference>
<evidence type="ECO:0000256" key="20">
    <source>
        <dbReference type="ARBA" id="ARBA00022833"/>
    </source>
</evidence>
<evidence type="ECO:0000256" key="11">
    <source>
        <dbReference type="ARBA" id="ARBA00022490"/>
    </source>
</evidence>
<evidence type="ECO:0000256" key="33">
    <source>
        <dbReference type="PROSITE-ProRule" id="PRU00502"/>
    </source>
</evidence>
<dbReference type="Proteomes" id="UP000242188">
    <property type="component" value="Unassembled WGS sequence"/>
</dbReference>
<organism evidence="37 38">
    <name type="scientific">Mizuhopecten yessoensis</name>
    <name type="common">Japanese scallop</name>
    <name type="synonym">Patinopecten yessoensis</name>
    <dbReference type="NCBI Taxonomy" id="6573"/>
    <lineage>
        <taxon>Eukaryota</taxon>
        <taxon>Metazoa</taxon>
        <taxon>Spiralia</taxon>
        <taxon>Lophotrochozoa</taxon>
        <taxon>Mollusca</taxon>
        <taxon>Bivalvia</taxon>
        <taxon>Autobranchia</taxon>
        <taxon>Pteriomorphia</taxon>
        <taxon>Pectinida</taxon>
        <taxon>Pectinoidea</taxon>
        <taxon>Pectinidae</taxon>
        <taxon>Mizuhopecten</taxon>
    </lineage>
</organism>
<keyword evidence="25" id="KW-0009">Actin-binding</keyword>
<feature type="coiled-coil region" evidence="34">
    <location>
        <begin position="148"/>
        <end position="175"/>
    </location>
</feature>
<keyword evidence="26" id="KW-0206">Cytoskeleton</keyword>
<feature type="compositionally biased region" description="Basic and acidic residues" evidence="35">
    <location>
        <begin position="24"/>
        <end position="55"/>
    </location>
</feature>
<keyword evidence="13" id="KW-0597">Phosphoprotein</keyword>
<keyword evidence="38" id="KW-1185">Reference proteome</keyword>
<evidence type="ECO:0000256" key="14">
    <source>
        <dbReference type="ARBA" id="ARBA00022679"/>
    </source>
</evidence>
<dbReference type="FunFam" id="3.40.800.20:FF:000005">
    <property type="entry name" value="histone deacetylase 6"/>
    <property type="match status" value="2"/>
</dbReference>
<feature type="region of interest" description="Disordered" evidence="35">
    <location>
        <begin position="882"/>
        <end position="901"/>
    </location>
</feature>
<evidence type="ECO:0000256" key="18">
    <source>
        <dbReference type="ARBA" id="ARBA00022786"/>
    </source>
</evidence>
<evidence type="ECO:0000256" key="5">
    <source>
        <dbReference type="ARBA" id="ARBA00004300"/>
    </source>
</evidence>
<keyword evidence="16" id="KW-0677">Repeat</keyword>
<evidence type="ECO:0000256" key="3">
    <source>
        <dbReference type="ARBA" id="ARBA00004123"/>
    </source>
</evidence>
<dbReference type="GO" id="GO:0051646">
    <property type="term" value="P:mitochondrion localization"/>
    <property type="evidence" value="ECO:0007669"/>
    <property type="project" value="UniProtKB-ARBA"/>
</dbReference>
<evidence type="ECO:0000256" key="30">
    <source>
        <dbReference type="ARBA" id="ARBA00050910"/>
    </source>
</evidence>
<dbReference type="GO" id="GO:0043204">
    <property type="term" value="C:perikaryon"/>
    <property type="evidence" value="ECO:0007669"/>
    <property type="project" value="UniProtKB-SubCell"/>
</dbReference>
<dbReference type="GO" id="GO:0016740">
    <property type="term" value="F:transferase activity"/>
    <property type="evidence" value="ECO:0007669"/>
    <property type="project" value="UniProtKB-KW"/>
</dbReference>
<dbReference type="FunFam" id="3.30.40.10:FF:000342">
    <property type="entry name" value="Histone deacetylase 6"/>
    <property type="match status" value="1"/>
</dbReference>
<keyword evidence="17 33" id="KW-0863">Zinc-finger</keyword>
<dbReference type="Pfam" id="PF02148">
    <property type="entry name" value="zf-UBP"/>
    <property type="match status" value="1"/>
</dbReference>
<gene>
    <name evidence="37" type="ORF">KP79_PYT11824</name>
</gene>
<comment type="subcellular location">
    <subcellularLocation>
        <location evidence="7">Cell projection</location>
        <location evidence="7">Axon</location>
    </subcellularLocation>
    <subcellularLocation>
        <location evidence="4">Cell projection</location>
        <location evidence="4">Dendrite</location>
    </subcellularLocation>
    <subcellularLocation>
        <location evidence="2">Cytoplasm</location>
        <location evidence="2">Cytoskeleton</location>
        <location evidence="2">Cilium basal body</location>
    </subcellularLocation>
    <subcellularLocation>
        <location evidence="5">Cytoplasm</location>
        <location evidence="5">Cytoskeleton</location>
        <location evidence="5">Microtubule organizing center</location>
        <location evidence="5">Centrosome</location>
    </subcellularLocation>
    <subcellularLocation>
        <location evidence="3">Nucleus</location>
    </subcellularLocation>
    <subcellularLocation>
        <location evidence="6">Perikaryon</location>
    </subcellularLocation>
</comment>
<dbReference type="InterPro" id="IPR000286">
    <property type="entry name" value="HDACs"/>
</dbReference>
<feature type="domain" description="UBP-type" evidence="36">
    <location>
        <begin position="1046"/>
        <end position="1146"/>
    </location>
</feature>
<comment type="catalytic activity">
    <reaction evidence="29">
        <text>N(6)-acetyl-L-lysyl-[protein] + H2O = L-lysyl-[protein] + acetate</text>
        <dbReference type="Rhea" id="RHEA:58108"/>
        <dbReference type="Rhea" id="RHEA-COMP:9752"/>
        <dbReference type="Rhea" id="RHEA-COMP:10731"/>
        <dbReference type="ChEBI" id="CHEBI:15377"/>
        <dbReference type="ChEBI" id="CHEBI:29969"/>
        <dbReference type="ChEBI" id="CHEBI:30089"/>
        <dbReference type="ChEBI" id="CHEBI:61930"/>
    </reaction>
    <physiologicalReaction direction="left-to-right" evidence="29">
        <dbReference type="Rhea" id="RHEA:58109"/>
    </physiologicalReaction>
</comment>
<evidence type="ECO:0000256" key="22">
    <source>
        <dbReference type="ARBA" id="ARBA00022853"/>
    </source>
</evidence>
<dbReference type="Gene3D" id="3.40.800.20">
    <property type="entry name" value="Histone deacetylase domain"/>
    <property type="match status" value="2"/>
</dbReference>
<dbReference type="InterPro" id="IPR001607">
    <property type="entry name" value="Znf_UBP"/>
</dbReference>
<comment type="pathway">
    <text evidence="8">Protein modification; protein ubiquitination.</text>
</comment>
<evidence type="ECO:0000256" key="23">
    <source>
        <dbReference type="ARBA" id="ARBA00023015"/>
    </source>
</evidence>
<dbReference type="CDD" id="cd10002">
    <property type="entry name" value="HDAC10_HDAC6-dom1"/>
    <property type="match status" value="1"/>
</dbReference>
<proteinExistence type="inferred from homology"/>
<comment type="catalytic activity">
    <reaction evidence="30">
        <text>N(6)-acetyl-L-lysyl-[alpha-tubulin] + H2O = L-lysyl-[alpha-tubulin] + acetate</text>
        <dbReference type="Rhea" id="RHEA:21548"/>
        <dbReference type="Rhea" id="RHEA-COMP:11278"/>
        <dbReference type="Rhea" id="RHEA-COMP:11279"/>
        <dbReference type="ChEBI" id="CHEBI:15377"/>
        <dbReference type="ChEBI" id="CHEBI:29969"/>
        <dbReference type="ChEBI" id="CHEBI:30089"/>
        <dbReference type="ChEBI" id="CHEBI:61930"/>
    </reaction>
    <physiologicalReaction direction="left-to-right" evidence="30">
        <dbReference type="Rhea" id="RHEA:21549"/>
    </physiologicalReaction>
</comment>
<dbReference type="SUPFAM" id="SSF57850">
    <property type="entry name" value="RING/U-box"/>
    <property type="match status" value="1"/>
</dbReference>
<dbReference type="InterPro" id="IPR037138">
    <property type="entry name" value="His_deacetylse_dom_sf"/>
</dbReference>
<keyword evidence="21" id="KW-0832">Ubl conjugation</keyword>
<evidence type="ECO:0000256" key="24">
    <source>
        <dbReference type="ARBA" id="ARBA00023163"/>
    </source>
</evidence>
<keyword evidence="22" id="KW-0156">Chromatin regulator</keyword>
<dbReference type="GO" id="GO:0008270">
    <property type="term" value="F:zinc ion binding"/>
    <property type="evidence" value="ECO:0007669"/>
    <property type="project" value="UniProtKB-KW"/>
</dbReference>
<comment type="cofactor">
    <cofactor evidence="1">
        <name>Zn(2+)</name>
        <dbReference type="ChEBI" id="CHEBI:29105"/>
    </cofactor>
</comment>
<evidence type="ECO:0000256" key="7">
    <source>
        <dbReference type="ARBA" id="ARBA00004489"/>
    </source>
</evidence>
<keyword evidence="28" id="KW-0966">Cell projection</keyword>
<dbReference type="InterPro" id="IPR023696">
    <property type="entry name" value="Ureohydrolase_dom_sf"/>
</dbReference>
<evidence type="ECO:0000256" key="29">
    <source>
        <dbReference type="ARBA" id="ARBA00049136"/>
    </source>
</evidence>
<dbReference type="GO" id="GO:0032886">
    <property type="term" value="P:regulation of microtubule-based process"/>
    <property type="evidence" value="ECO:0007669"/>
    <property type="project" value="UniProtKB-ARBA"/>
</dbReference>
<name>A0A210QHS9_MIZYE</name>
<reference evidence="37 38" key="1">
    <citation type="journal article" date="2017" name="Nat. Ecol. Evol.">
        <title>Scallop genome provides insights into evolution of bilaterian karyotype and development.</title>
        <authorList>
            <person name="Wang S."/>
            <person name="Zhang J."/>
            <person name="Jiao W."/>
            <person name="Li J."/>
            <person name="Xun X."/>
            <person name="Sun Y."/>
            <person name="Guo X."/>
            <person name="Huan P."/>
            <person name="Dong B."/>
            <person name="Zhang L."/>
            <person name="Hu X."/>
            <person name="Sun X."/>
            <person name="Wang J."/>
            <person name="Zhao C."/>
            <person name="Wang Y."/>
            <person name="Wang D."/>
            <person name="Huang X."/>
            <person name="Wang R."/>
            <person name="Lv J."/>
            <person name="Li Y."/>
            <person name="Zhang Z."/>
            <person name="Liu B."/>
            <person name="Lu W."/>
            <person name="Hui Y."/>
            <person name="Liang J."/>
            <person name="Zhou Z."/>
            <person name="Hou R."/>
            <person name="Li X."/>
            <person name="Liu Y."/>
            <person name="Li H."/>
            <person name="Ning X."/>
            <person name="Lin Y."/>
            <person name="Zhao L."/>
            <person name="Xing Q."/>
            <person name="Dou J."/>
            <person name="Li Y."/>
            <person name="Mao J."/>
            <person name="Guo H."/>
            <person name="Dou H."/>
            <person name="Li T."/>
            <person name="Mu C."/>
            <person name="Jiang W."/>
            <person name="Fu Q."/>
            <person name="Fu X."/>
            <person name="Miao Y."/>
            <person name="Liu J."/>
            <person name="Yu Q."/>
            <person name="Li R."/>
            <person name="Liao H."/>
            <person name="Li X."/>
            <person name="Kong Y."/>
            <person name="Jiang Z."/>
            <person name="Chourrout D."/>
            <person name="Li R."/>
            <person name="Bao Z."/>
        </authorList>
    </citation>
    <scope>NUCLEOTIDE SEQUENCE [LARGE SCALE GENOMIC DNA]</scope>
    <source>
        <strain evidence="37 38">PY_sf001</strain>
    </source>
</reference>
<dbReference type="EMBL" id="NEDP02003604">
    <property type="protein sequence ID" value="OWF48323.1"/>
    <property type="molecule type" value="Genomic_DNA"/>
</dbReference>
<dbReference type="GO" id="GO:0004407">
    <property type="term" value="F:histone deacetylase activity"/>
    <property type="evidence" value="ECO:0007669"/>
    <property type="project" value="TreeGrafter"/>
</dbReference>
<dbReference type="PROSITE" id="PS50271">
    <property type="entry name" value="ZF_UBP"/>
    <property type="match status" value="1"/>
</dbReference>
<dbReference type="GO" id="GO:0016787">
    <property type="term" value="F:hydrolase activity"/>
    <property type="evidence" value="ECO:0007669"/>
    <property type="project" value="UniProtKB-KW"/>
</dbReference>
<evidence type="ECO:0000256" key="35">
    <source>
        <dbReference type="SAM" id="MobiDB-lite"/>
    </source>
</evidence>
<comment type="caution">
    <text evidence="37">The sequence shown here is derived from an EMBL/GenBank/DDBJ whole genome shotgun (WGS) entry which is preliminary data.</text>
</comment>
<keyword evidence="24" id="KW-0804">Transcription</keyword>
<keyword evidence="12" id="KW-0678">Repressor</keyword>
<evidence type="ECO:0000256" key="21">
    <source>
        <dbReference type="ARBA" id="ARBA00022843"/>
    </source>
</evidence>
<evidence type="ECO:0000256" key="1">
    <source>
        <dbReference type="ARBA" id="ARBA00001947"/>
    </source>
</evidence>
<dbReference type="InterPro" id="IPR023801">
    <property type="entry name" value="His_deacetylse_dom"/>
</dbReference>
<evidence type="ECO:0000256" key="27">
    <source>
        <dbReference type="ARBA" id="ARBA00023242"/>
    </source>
</evidence>